<dbReference type="NCBIfam" id="NF001933">
    <property type="entry name" value="PRK00711.1"/>
    <property type="match status" value="1"/>
</dbReference>
<comment type="similarity">
    <text evidence="1">Belongs to the DadA oxidoreductase family.</text>
</comment>
<dbReference type="PANTHER" id="PTHR13847:SF280">
    <property type="entry name" value="D-AMINO ACID DEHYDROGENASE"/>
    <property type="match status" value="1"/>
</dbReference>
<dbReference type="InterPro" id="IPR006076">
    <property type="entry name" value="FAD-dep_OxRdtase"/>
</dbReference>
<feature type="domain" description="FAD dependent oxidoreductase" evidence="3">
    <location>
        <begin position="2"/>
        <end position="399"/>
    </location>
</feature>
<evidence type="ECO:0000256" key="2">
    <source>
        <dbReference type="ARBA" id="ARBA00023002"/>
    </source>
</evidence>
<sequence>MRICIIGAGVIGLTSAHALARRGHEIIVVDAYEQAGQGASKANGAQLSYSYVAPLADATVWKSLPAYLLDPQSPLRWQPQWDIRQWQWVVRFLHACTTHRSRQSSIELLRLAFFSRDCLTQLQNELALDFDLRTAGKLVMLSSAKAVDVASRQLDFQRRYGCVQEMLSPADCLKVEPSLALSGRDWFGGVYTSSEQVGDCGVFCTQLSKHLAQAGNKVEFAFNTSITSAIVAGGKIMALQSTAGDIVADAYVLANGVGSVATAASMGIELPIYPLKGYSLTYEASDDKQLPSVSVTDLSKKIVYARIGKYLRVAGKVEMTGNDLSLKPQRWAGIANEAQQLFPALRQQQGRTSPWTGLRPATPTGIPIIGRSKLKNLYLNTGHGALGWTLACGSAEKLASELCNEPIPAALQTSQTHQIKPHENPHG</sequence>
<keyword evidence="2" id="KW-0560">Oxidoreductase</keyword>
<dbReference type="RefSeq" id="WP_186946510.1">
    <property type="nucleotide sequence ID" value="NZ_JACOGF010000003.1"/>
</dbReference>
<accession>A0ABR6ZMZ7</accession>
<dbReference type="Pfam" id="PF01266">
    <property type="entry name" value="DAO"/>
    <property type="match status" value="1"/>
</dbReference>
<keyword evidence="5" id="KW-1185">Reference proteome</keyword>
<dbReference type="SUPFAM" id="SSF54373">
    <property type="entry name" value="FAD-linked reductases, C-terminal domain"/>
    <property type="match status" value="1"/>
</dbReference>
<dbReference type="Gene3D" id="3.50.50.60">
    <property type="entry name" value="FAD/NAD(P)-binding domain"/>
    <property type="match status" value="2"/>
</dbReference>
<dbReference type="PANTHER" id="PTHR13847">
    <property type="entry name" value="SARCOSINE DEHYDROGENASE-RELATED"/>
    <property type="match status" value="1"/>
</dbReference>
<reference evidence="4 5" key="1">
    <citation type="submission" date="2020-08" db="EMBL/GenBank/DDBJ databases">
        <title>Novel species isolated from subtropical streams in China.</title>
        <authorList>
            <person name="Lu H."/>
        </authorList>
    </citation>
    <scope>NUCLEOTIDE SEQUENCE [LARGE SCALE GENOMIC DNA]</scope>
    <source>
        <strain evidence="4 5">CY18W</strain>
    </source>
</reference>
<dbReference type="EMBL" id="JACOGF010000003">
    <property type="protein sequence ID" value="MBC3917276.1"/>
    <property type="molecule type" value="Genomic_DNA"/>
</dbReference>
<protein>
    <submittedName>
        <fullName evidence="4">D-amino acid dehydrogenase</fullName>
    </submittedName>
</protein>
<dbReference type="Gene3D" id="3.30.9.10">
    <property type="entry name" value="D-Amino Acid Oxidase, subunit A, domain 2"/>
    <property type="match status" value="1"/>
</dbReference>
<dbReference type="SUPFAM" id="SSF51905">
    <property type="entry name" value="FAD/NAD(P)-binding domain"/>
    <property type="match status" value="1"/>
</dbReference>
<evidence type="ECO:0000256" key="1">
    <source>
        <dbReference type="ARBA" id="ARBA00009410"/>
    </source>
</evidence>
<evidence type="ECO:0000313" key="5">
    <source>
        <dbReference type="Proteomes" id="UP000650424"/>
    </source>
</evidence>
<evidence type="ECO:0000259" key="3">
    <source>
        <dbReference type="Pfam" id="PF01266"/>
    </source>
</evidence>
<dbReference type="Proteomes" id="UP000650424">
    <property type="component" value="Unassembled WGS sequence"/>
</dbReference>
<comment type="caution">
    <text evidence="4">The sequence shown here is derived from an EMBL/GenBank/DDBJ whole genome shotgun (WGS) entry which is preliminary data.</text>
</comment>
<dbReference type="InterPro" id="IPR036188">
    <property type="entry name" value="FAD/NAD-bd_sf"/>
</dbReference>
<evidence type="ECO:0000313" key="4">
    <source>
        <dbReference type="EMBL" id="MBC3917276.1"/>
    </source>
</evidence>
<gene>
    <name evidence="4" type="ORF">H8L32_07305</name>
</gene>
<name>A0ABR6ZMZ7_9BURK</name>
<proteinExistence type="inferred from homology"/>
<organism evidence="4 5">
    <name type="scientific">Undibacterium hunanense</name>
    <dbReference type="NCBI Taxonomy" id="2762292"/>
    <lineage>
        <taxon>Bacteria</taxon>
        <taxon>Pseudomonadati</taxon>
        <taxon>Pseudomonadota</taxon>
        <taxon>Betaproteobacteria</taxon>
        <taxon>Burkholderiales</taxon>
        <taxon>Oxalobacteraceae</taxon>
        <taxon>Undibacterium</taxon>
    </lineage>
</organism>